<dbReference type="PANTHER" id="PTHR39614">
    <property type="entry name" value="INTEGRAL MEMBRANE PROTEIN"/>
    <property type="match status" value="1"/>
</dbReference>
<feature type="transmembrane region" description="Helical" evidence="2">
    <location>
        <begin position="20"/>
        <end position="43"/>
    </location>
</feature>
<feature type="transmembrane region" description="Helical" evidence="2">
    <location>
        <begin position="98"/>
        <end position="123"/>
    </location>
</feature>
<protein>
    <recommendedName>
        <fullName evidence="3">Rhodopsin domain-containing protein</fullName>
    </recommendedName>
</protein>
<organism evidence="4 5">
    <name type="scientific">Apiospora kogelbergensis</name>
    <dbReference type="NCBI Taxonomy" id="1337665"/>
    <lineage>
        <taxon>Eukaryota</taxon>
        <taxon>Fungi</taxon>
        <taxon>Dikarya</taxon>
        <taxon>Ascomycota</taxon>
        <taxon>Pezizomycotina</taxon>
        <taxon>Sordariomycetes</taxon>
        <taxon>Xylariomycetidae</taxon>
        <taxon>Amphisphaeriales</taxon>
        <taxon>Apiosporaceae</taxon>
        <taxon>Apiospora</taxon>
    </lineage>
</organism>
<accession>A0AAW0QAX7</accession>
<keyword evidence="2" id="KW-1133">Transmembrane helix</keyword>
<name>A0AAW0QAX7_9PEZI</name>
<dbReference type="InterPro" id="IPR049326">
    <property type="entry name" value="Rhodopsin_dom_fungi"/>
</dbReference>
<feature type="transmembrane region" description="Helical" evidence="2">
    <location>
        <begin position="55"/>
        <end position="78"/>
    </location>
</feature>
<gene>
    <name evidence="4" type="ORF">PG999_014741</name>
</gene>
<evidence type="ECO:0000259" key="3">
    <source>
        <dbReference type="Pfam" id="PF20684"/>
    </source>
</evidence>
<feature type="compositionally biased region" description="Low complexity" evidence="1">
    <location>
        <begin position="324"/>
        <end position="337"/>
    </location>
</feature>
<evidence type="ECO:0000313" key="5">
    <source>
        <dbReference type="Proteomes" id="UP001392437"/>
    </source>
</evidence>
<keyword evidence="5" id="KW-1185">Reference proteome</keyword>
<feature type="transmembrane region" description="Helical" evidence="2">
    <location>
        <begin position="176"/>
        <end position="200"/>
    </location>
</feature>
<evidence type="ECO:0000256" key="2">
    <source>
        <dbReference type="SAM" id="Phobius"/>
    </source>
</evidence>
<keyword evidence="2" id="KW-0812">Transmembrane</keyword>
<comment type="caution">
    <text evidence="4">The sequence shown here is derived from an EMBL/GenBank/DDBJ whole genome shotgun (WGS) entry which is preliminary data.</text>
</comment>
<evidence type="ECO:0000313" key="4">
    <source>
        <dbReference type="EMBL" id="KAK8092542.1"/>
    </source>
</evidence>
<feature type="domain" description="Rhodopsin" evidence="3">
    <location>
        <begin position="46"/>
        <end position="276"/>
    </location>
</feature>
<feature type="transmembrane region" description="Helical" evidence="2">
    <location>
        <begin position="212"/>
        <end position="232"/>
    </location>
</feature>
<sequence>MSDEITNSTRFSPITETDNAGYVWIVTIIGIIYTAMICVLRGWIKFRVYGWDDALIAIATVLHLLQAIPVFCGLSSGLAKSNAITDPANGPAISQSFFAAQLLGFVVLGLSKCSVLALMLRVFSPGTGTAGGYRACVVLTIISAIACVASVIALSAGCEAAAILSSEGSQLCPGMYNRMLGITIPDIITDVLICVVPVWVTAPLKLTKGVRFTVALGFSFRLLIVPLAVLRLSTFRAAAASADAQLAVADSQVLQQAALVVSLTSASIPNLRTFMRSIDCGFALPAPSRAGDTRAYALRTFGGSTIVSGRSGGGGKDINRNANDRSLASSSSQNRNSGQELSLRPDDVHHQARVSHGGTHLGDATLEEEQNSLNRSSSQERIITKRVEWDVRHDAG</sequence>
<dbReference type="EMBL" id="JAQQWP010000013">
    <property type="protein sequence ID" value="KAK8092542.1"/>
    <property type="molecule type" value="Genomic_DNA"/>
</dbReference>
<feature type="region of interest" description="Disordered" evidence="1">
    <location>
        <begin position="309"/>
        <end position="346"/>
    </location>
</feature>
<proteinExistence type="predicted"/>
<reference evidence="4 5" key="1">
    <citation type="submission" date="2023-01" db="EMBL/GenBank/DDBJ databases">
        <title>Analysis of 21 Apiospora genomes using comparative genomics revels a genus with tremendous synthesis potential of carbohydrate active enzymes and secondary metabolites.</title>
        <authorList>
            <person name="Sorensen T."/>
        </authorList>
    </citation>
    <scope>NUCLEOTIDE SEQUENCE [LARGE SCALE GENOMIC DNA]</scope>
    <source>
        <strain evidence="4 5">CBS 117206</strain>
    </source>
</reference>
<evidence type="ECO:0000256" key="1">
    <source>
        <dbReference type="SAM" id="MobiDB-lite"/>
    </source>
</evidence>
<dbReference type="Proteomes" id="UP001392437">
    <property type="component" value="Unassembled WGS sequence"/>
</dbReference>
<dbReference type="AlphaFoldDB" id="A0AAW0QAX7"/>
<feature type="transmembrane region" description="Helical" evidence="2">
    <location>
        <begin position="135"/>
        <end position="156"/>
    </location>
</feature>
<dbReference type="Pfam" id="PF20684">
    <property type="entry name" value="Fung_rhodopsin"/>
    <property type="match status" value="1"/>
</dbReference>
<keyword evidence="2" id="KW-0472">Membrane</keyword>
<dbReference type="PANTHER" id="PTHR39614:SF2">
    <property type="entry name" value="INTEGRAL MEMBRANE PROTEIN"/>
    <property type="match status" value="1"/>
</dbReference>